<dbReference type="Pfam" id="PF02441">
    <property type="entry name" value="Flavoprotein"/>
    <property type="match status" value="1"/>
</dbReference>
<dbReference type="Pfam" id="PF04127">
    <property type="entry name" value="DFP"/>
    <property type="match status" value="1"/>
</dbReference>
<feature type="binding site" evidence="3">
    <location>
        <position position="338"/>
    </location>
    <ligand>
        <name>CTP</name>
        <dbReference type="ChEBI" id="CHEBI:37563"/>
    </ligand>
</feature>
<comment type="similarity">
    <text evidence="3 4">In the C-terminal section; belongs to the PPC synthetase family.</text>
</comment>
<feature type="binding site" evidence="3">
    <location>
        <position position="342"/>
    </location>
    <ligand>
        <name>CTP</name>
        <dbReference type="ChEBI" id="CHEBI:37563"/>
    </ligand>
</feature>
<dbReference type="NCBIfam" id="TIGR00521">
    <property type="entry name" value="coaBC_dfp"/>
    <property type="match status" value="1"/>
</dbReference>
<dbReference type="Gene3D" id="3.40.50.1950">
    <property type="entry name" value="Flavin prenyltransferase-like"/>
    <property type="match status" value="1"/>
</dbReference>
<comment type="pathway">
    <text evidence="3 4">Cofactor biosynthesis; coenzyme A biosynthesis; CoA from (R)-pantothenate: step 3/5.</text>
</comment>
<dbReference type="GO" id="GO:0015941">
    <property type="term" value="P:pantothenate catabolic process"/>
    <property type="evidence" value="ECO:0007669"/>
    <property type="project" value="InterPro"/>
</dbReference>
<dbReference type="UniPathway" id="UPA00241">
    <property type="reaction ID" value="UER00353"/>
</dbReference>
<dbReference type="RefSeq" id="WP_090971851.1">
    <property type="nucleotide sequence ID" value="NZ_FOLL01000003.1"/>
</dbReference>
<keyword evidence="3" id="KW-0460">Magnesium</keyword>
<name>A0A1I1FNH6_9SPHI</name>
<dbReference type="SUPFAM" id="SSF102645">
    <property type="entry name" value="CoaB-like"/>
    <property type="match status" value="1"/>
</dbReference>
<dbReference type="Gene3D" id="3.40.50.10300">
    <property type="entry name" value="CoaB-like"/>
    <property type="match status" value="1"/>
</dbReference>
<dbReference type="GO" id="GO:0071513">
    <property type="term" value="C:phosphopantothenoylcysteine decarboxylase complex"/>
    <property type="evidence" value="ECO:0007669"/>
    <property type="project" value="TreeGrafter"/>
</dbReference>
<comment type="pathway">
    <text evidence="3 4">Cofactor biosynthesis; coenzyme A biosynthesis; CoA from (R)-pantothenate: step 2/5.</text>
</comment>
<evidence type="ECO:0000256" key="4">
    <source>
        <dbReference type="RuleBase" id="RU364078"/>
    </source>
</evidence>
<dbReference type="GO" id="GO:0046872">
    <property type="term" value="F:metal ion binding"/>
    <property type="evidence" value="ECO:0007669"/>
    <property type="project" value="UniProtKB-KW"/>
</dbReference>
<dbReference type="SUPFAM" id="SSF52507">
    <property type="entry name" value="Homo-oligomeric flavin-containing Cys decarboxylases, HFCD"/>
    <property type="match status" value="1"/>
</dbReference>
<accession>A0A1I1FNH6</accession>
<keyword evidence="2 3" id="KW-0456">Lyase</keyword>
<evidence type="ECO:0000259" key="5">
    <source>
        <dbReference type="Pfam" id="PF02441"/>
    </source>
</evidence>
<keyword evidence="3" id="KW-0479">Metal-binding</keyword>
<dbReference type="InterPro" id="IPR035929">
    <property type="entry name" value="CoaB-like_sf"/>
</dbReference>
<dbReference type="AlphaFoldDB" id="A0A1I1FNH6"/>
<comment type="similarity">
    <text evidence="3 4">In the N-terminal section; belongs to the HFCD (homo-oligomeric flavin containing Cys decarboxylase) superfamily.</text>
</comment>
<dbReference type="InterPro" id="IPR036551">
    <property type="entry name" value="Flavin_trans-like"/>
</dbReference>
<dbReference type="Proteomes" id="UP000199577">
    <property type="component" value="Unassembled WGS sequence"/>
</dbReference>
<dbReference type="EC" id="4.1.1.36" evidence="3"/>
<keyword evidence="3 4" id="KW-0436">Ligase</keyword>
<dbReference type="HAMAP" id="MF_02225">
    <property type="entry name" value="CoaBC"/>
    <property type="match status" value="1"/>
</dbReference>
<proteinExistence type="inferred from homology"/>
<evidence type="ECO:0000256" key="2">
    <source>
        <dbReference type="ARBA" id="ARBA00023239"/>
    </source>
</evidence>
<reference evidence="7 8" key="1">
    <citation type="submission" date="2016-10" db="EMBL/GenBank/DDBJ databases">
        <authorList>
            <person name="de Groot N.N."/>
        </authorList>
    </citation>
    <scope>NUCLEOTIDE SEQUENCE [LARGE SCALE GENOMIC DNA]</scope>
    <source>
        <strain evidence="7 8">DSM 22900</strain>
    </source>
</reference>
<evidence type="ECO:0000256" key="3">
    <source>
        <dbReference type="HAMAP-Rule" id="MF_02225"/>
    </source>
</evidence>
<feature type="binding site" evidence="3">
    <location>
        <position position="279"/>
    </location>
    <ligand>
        <name>CTP</name>
        <dbReference type="ChEBI" id="CHEBI:37563"/>
    </ligand>
</feature>
<dbReference type="EMBL" id="FOLL01000003">
    <property type="protein sequence ID" value="SFC01089.1"/>
    <property type="molecule type" value="Genomic_DNA"/>
</dbReference>
<dbReference type="GO" id="GO:0010181">
    <property type="term" value="F:FMN binding"/>
    <property type="evidence" value="ECO:0007669"/>
    <property type="project" value="UniProtKB-UniRule"/>
</dbReference>
<keyword evidence="3 4" id="KW-0288">FMN</keyword>
<feature type="region of interest" description="Phosphopantothenoylcysteine decarboxylase" evidence="3">
    <location>
        <begin position="1"/>
        <end position="190"/>
    </location>
</feature>
<sequence>MAIRGKHILLGVCGGIAAYKSAYLTRLLVKAGARVQVVMTPDATHFITPLTLSTLSGNPVLVDYFDTATGTWNNHVHLALGADAIVVAPASANTLAKFAHGLCDNLLCAIYLSAKSPVFIAPAMDLDMWAHGSTQSNIKQLQSFGNRIIPPGTGELASGLSGEGRLAEPDDILQALTSFFSADLPLSGKKALVTAGPTWEAIDPVRYIGNHSSGKMGYALAAQLHRLGADVTLVSGPTNLDAPHGVHFVGVTSAAEMLDACLAYFDHSDITVMSAAVADYTPNAVADRKIKKTGDGLTLELVKTKDILATLGSRKRAGQLLIGFALETHDEQSHARAKLQQKNLDFIVLNSMRDEGAGFAGDTNKITIIDRQNQAETFTLKSKTEVAADICDRIMRMLKPSGG</sequence>
<dbReference type="GO" id="GO:0015937">
    <property type="term" value="P:coenzyme A biosynthetic process"/>
    <property type="evidence" value="ECO:0007669"/>
    <property type="project" value="UniProtKB-UniRule"/>
</dbReference>
<gene>
    <name evidence="3" type="primary">coaBC</name>
    <name evidence="7" type="ORF">SAMN05421747_10376</name>
</gene>
<dbReference type="InterPro" id="IPR007085">
    <property type="entry name" value="DNA/pantothenate-metab_flavo_C"/>
</dbReference>
<comment type="catalytic activity">
    <reaction evidence="3 4">
        <text>(R)-4'-phosphopantothenate + L-cysteine + CTP = N-[(R)-4-phosphopantothenoyl]-L-cysteine + CMP + diphosphate + H(+)</text>
        <dbReference type="Rhea" id="RHEA:19397"/>
        <dbReference type="ChEBI" id="CHEBI:10986"/>
        <dbReference type="ChEBI" id="CHEBI:15378"/>
        <dbReference type="ChEBI" id="CHEBI:33019"/>
        <dbReference type="ChEBI" id="CHEBI:35235"/>
        <dbReference type="ChEBI" id="CHEBI:37563"/>
        <dbReference type="ChEBI" id="CHEBI:59458"/>
        <dbReference type="ChEBI" id="CHEBI:60377"/>
        <dbReference type="EC" id="6.3.2.5"/>
    </reaction>
</comment>
<dbReference type="PANTHER" id="PTHR14359">
    <property type="entry name" value="HOMO-OLIGOMERIC FLAVIN CONTAINING CYS DECARBOXYLASE FAMILY"/>
    <property type="match status" value="1"/>
</dbReference>
<feature type="domain" description="DNA/pantothenate metabolism flavoprotein C-terminal" evidence="6">
    <location>
        <begin position="186"/>
        <end position="396"/>
    </location>
</feature>
<keyword evidence="3 4" id="KW-0285">Flavoprotein</keyword>
<comment type="function">
    <text evidence="3">Catalyzes two sequential steps in the biosynthesis of coenzyme A. In the first step cysteine is conjugated to 4'-phosphopantothenate to form 4-phosphopantothenoylcysteine. In the second step the latter compound is decarboxylated to form 4'-phosphopantotheine.</text>
</comment>
<dbReference type="GO" id="GO:0004632">
    <property type="term" value="F:phosphopantothenate--cysteine ligase activity"/>
    <property type="evidence" value="ECO:0007669"/>
    <property type="project" value="UniProtKB-UniRule"/>
</dbReference>
<organism evidence="7 8">
    <name type="scientific">Parapedobacter composti</name>
    <dbReference type="NCBI Taxonomy" id="623281"/>
    <lineage>
        <taxon>Bacteria</taxon>
        <taxon>Pseudomonadati</taxon>
        <taxon>Bacteroidota</taxon>
        <taxon>Sphingobacteriia</taxon>
        <taxon>Sphingobacteriales</taxon>
        <taxon>Sphingobacteriaceae</taxon>
        <taxon>Parapedobacter</taxon>
    </lineage>
</organism>
<dbReference type="OrthoDB" id="9802554at2"/>
<dbReference type="InterPro" id="IPR003382">
    <property type="entry name" value="Flavoprotein"/>
</dbReference>
<dbReference type="InterPro" id="IPR005252">
    <property type="entry name" value="CoaBC"/>
</dbReference>
<protein>
    <recommendedName>
        <fullName evidence="3">Coenzyme A biosynthesis bifunctional protein CoaBC</fullName>
    </recommendedName>
    <alternativeName>
        <fullName evidence="3">DNA/pantothenate metabolism flavoprotein</fullName>
    </alternativeName>
    <alternativeName>
        <fullName evidence="3">Phosphopantothenoylcysteine synthetase/decarboxylase</fullName>
        <shortName evidence="3">PPCS-PPCDC</shortName>
    </alternativeName>
    <domain>
        <recommendedName>
            <fullName evidence="3">Phosphopantothenoylcysteine decarboxylase</fullName>
            <shortName evidence="3">PPC decarboxylase</shortName>
            <shortName evidence="3">PPC-DC</shortName>
            <ecNumber evidence="3">4.1.1.36</ecNumber>
        </recommendedName>
        <alternativeName>
            <fullName evidence="3">CoaC</fullName>
        </alternativeName>
    </domain>
    <domain>
        <recommendedName>
            <fullName evidence="3">Phosphopantothenate--cysteine ligase</fullName>
            <ecNumber evidence="3">6.3.2.5</ecNumber>
        </recommendedName>
        <alternativeName>
            <fullName evidence="3">CoaB</fullName>
        </alternativeName>
        <alternativeName>
            <fullName evidence="3">Phosphopantothenoylcysteine synthetase</fullName>
            <shortName evidence="3">PPC synthetase</shortName>
            <shortName evidence="3">PPC-S</shortName>
        </alternativeName>
    </domain>
</protein>
<comment type="caution">
    <text evidence="3">Lacks conserved residue(s) required for the propagation of feature annotation.</text>
</comment>
<evidence type="ECO:0000313" key="8">
    <source>
        <dbReference type="Proteomes" id="UP000199577"/>
    </source>
</evidence>
<comment type="cofactor">
    <cofactor evidence="3">
        <name>Mg(2+)</name>
        <dbReference type="ChEBI" id="CHEBI:18420"/>
    </cofactor>
</comment>
<dbReference type="PANTHER" id="PTHR14359:SF6">
    <property type="entry name" value="PHOSPHOPANTOTHENOYLCYSTEINE DECARBOXYLASE"/>
    <property type="match status" value="1"/>
</dbReference>
<feature type="domain" description="Flavoprotein" evidence="5">
    <location>
        <begin position="6"/>
        <end position="175"/>
    </location>
</feature>
<comment type="cofactor">
    <cofactor evidence="3">
        <name>FMN</name>
        <dbReference type="ChEBI" id="CHEBI:58210"/>
    </cofactor>
    <text evidence="3">Binds 1 FMN per subunit.</text>
</comment>
<keyword evidence="3" id="KW-0511">Multifunctional enzyme</keyword>
<feature type="binding site" evidence="3">
    <location>
        <position position="324"/>
    </location>
    <ligand>
        <name>CTP</name>
        <dbReference type="ChEBI" id="CHEBI:37563"/>
    </ligand>
</feature>
<comment type="catalytic activity">
    <reaction evidence="3 4">
        <text>N-[(R)-4-phosphopantothenoyl]-L-cysteine + H(+) = (R)-4'-phosphopantetheine + CO2</text>
        <dbReference type="Rhea" id="RHEA:16793"/>
        <dbReference type="ChEBI" id="CHEBI:15378"/>
        <dbReference type="ChEBI" id="CHEBI:16526"/>
        <dbReference type="ChEBI" id="CHEBI:59458"/>
        <dbReference type="ChEBI" id="CHEBI:61723"/>
        <dbReference type="EC" id="4.1.1.36"/>
    </reaction>
</comment>
<comment type="function">
    <text evidence="4">Catalyzes two steps in the biosynthesis of coenzyme A. In the first step cysteine is conjugated to 4'-phosphopantothenate to form 4-phosphopantothenoylcysteine, in the latter compound is decarboxylated to form 4'-phosphopantotheine.</text>
</comment>
<evidence type="ECO:0000256" key="1">
    <source>
        <dbReference type="ARBA" id="ARBA00022793"/>
    </source>
</evidence>
<dbReference type="GO" id="GO:0004633">
    <property type="term" value="F:phosphopantothenoylcysteine decarboxylase activity"/>
    <property type="evidence" value="ECO:0007669"/>
    <property type="project" value="UniProtKB-UniRule"/>
</dbReference>
<feature type="region of interest" description="Phosphopantothenate--cysteine ligase" evidence="3">
    <location>
        <begin position="191"/>
        <end position="403"/>
    </location>
</feature>
<evidence type="ECO:0000259" key="6">
    <source>
        <dbReference type="Pfam" id="PF04127"/>
    </source>
</evidence>
<evidence type="ECO:0000313" key="7">
    <source>
        <dbReference type="EMBL" id="SFC01089.1"/>
    </source>
</evidence>
<dbReference type="EC" id="6.3.2.5" evidence="3"/>
<keyword evidence="1 3" id="KW-0210">Decarboxylase</keyword>
<dbReference type="STRING" id="623281.SAMN05421747_10376"/>
<feature type="binding site" evidence="3">
    <location>
        <position position="289"/>
    </location>
    <ligand>
        <name>CTP</name>
        <dbReference type="ChEBI" id="CHEBI:37563"/>
    </ligand>
</feature>
<keyword evidence="8" id="KW-1185">Reference proteome</keyword>